<dbReference type="GeneID" id="28740842"/>
<dbReference type="VEuPathDB" id="FungiDB:AB675_8510"/>
<feature type="compositionally biased region" description="Basic and acidic residues" evidence="1">
    <location>
        <begin position="38"/>
        <end position="52"/>
    </location>
</feature>
<evidence type="ECO:0000313" key="3">
    <source>
        <dbReference type="EMBL" id="KPI44547.1"/>
    </source>
</evidence>
<keyword evidence="2" id="KW-0472">Membrane</keyword>
<comment type="caution">
    <text evidence="3">The sequence shown here is derived from an EMBL/GenBank/DDBJ whole genome shotgun (WGS) entry which is preliminary data.</text>
</comment>
<dbReference type="AlphaFoldDB" id="A0A0N1HFJ7"/>
<dbReference type="EMBL" id="LFJN01000003">
    <property type="protein sequence ID" value="KPI44547.1"/>
    <property type="molecule type" value="Genomic_DNA"/>
</dbReference>
<name>A0A0N1HFJ7_9EURO</name>
<keyword evidence="2" id="KW-1133">Transmembrane helix</keyword>
<sequence>MPNIDRSQYENLPIPTYEEAVSSHPASSRTGPSEISNDAERQGLLHQQDETAYRAPTVESARSSLDSLDGLDSGPSSPAQRRREMEQMDIEDPLNSDSSSSTNSLLRRGFAKNFSWTTSFRVPSLKLPSWRYFIPTISFPRINYESIDSHRAIIIGRLFGIFVILGLVYA</sequence>
<keyword evidence="4" id="KW-1185">Reference proteome</keyword>
<evidence type="ECO:0000313" key="4">
    <source>
        <dbReference type="Proteomes" id="UP000038010"/>
    </source>
</evidence>
<evidence type="ECO:0000256" key="2">
    <source>
        <dbReference type="SAM" id="Phobius"/>
    </source>
</evidence>
<dbReference type="Proteomes" id="UP000038010">
    <property type="component" value="Unassembled WGS sequence"/>
</dbReference>
<dbReference type="RefSeq" id="XP_018004510.1">
    <property type="nucleotide sequence ID" value="XM_018148962.1"/>
</dbReference>
<feature type="compositionally biased region" description="Polar residues" evidence="1">
    <location>
        <begin position="1"/>
        <end position="10"/>
    </location>
</feature>
<feature type="transmembrane region" description="Helical" evidence="2">
    <location>
        <begin position="151"/>
        <end position="169"/>
    </location>
</feature>
<evidence type="ECO:0000256" key="1">
    <source>
        <dbReference type="SAM" id="MobiDB-lite"/>
    </source>
</evidence>
<dbReference type="OrthoDB" id="5841748at2759"/>
<gene>
    <name evidence="3" type="ORF">AB675_8510</name>
</gene>
<keyword evidence="2" id="KW-0812">Transmembrane</keyword>
<accession>A0A0N1HFJ7</accession>
<organism evidence="3 4">
    <name type="scientific">Cyphellophora attinorum</name>
    <dbReference type="NCBI Taxonomy" id="1664694"/>
    <lineage>
        <taxon>Eukaryota</taxon>
        <taxon>Fungi</taxon>
        <taxon>Dikarya</taxon>
        <taxon>Ascomycota</taxon>
        <taxon>Pezizomycotina</taxon>
        <taxon>Eurotiomycetes</taxon>
        <taxon>Chaetothyriomycetidae</taxon>
        <taxon>Chaetothyriales</taxon>
        <taxon>Cyphellophoraceae</taxon>
        <taxon>Cyphellophora</taxon>
    </lineage>
</organism>
<dbReference type="STRING" id="1664694.A0A0N1HFJ7"/>
<proteinExistence type="predicted"/>
<protein>
    <submittedName>
        <fullName evidence="3">Uncharacterized protein</fullName>
    </submittedName>
</protein>
<feature type="compositionally biased region" description="Polar residues" evidence="1">
    <location>
        <begin position="24"/>
        <end position="36"/>
    </location>
</feature>
<reference evidence="3 4" key="1">
    <citation type="submission" date="2015-06" db="EMBL/GenBank/DDBJ databases">
        <title>Draft genome of the ant-associated black yeast Phialophora attae CBS 131958.</title>
        <authorList>
            <person name="Moreno L.F."/>
            <person name="Stielow B.J."/>
            <person name="de Hoog S."/>
            <person name="Vicente V.A."/>
            <person name="Weiss V.A."/>
            <person name="de Vries M."/>
            <person name="Cruz L.M."/>
            <person name="Souza E.M."/>
        </authorList>
    </citation>
    <scope>NUCLEOTIDE SEQUENCE [LARGE SCALE GENOMIC DNA]</scope>
    <source>
        <strain evidence="3 4">CBS 131958</strain>
    </source>
</reference>
<feature type="compositionally biased region" description="Low complexity" evidence="1">
    <location>
        <begin position="63"/>
        <end position="78"/>
    </location>
</feature>
<feature type="region of interest" description="Disordered" evidence="1">
    <location>
        <begin position="1"/>
        <end position="103"/>
    </location>
</feature>